<dbReference type="AlphaFoldDB" id="A0A1I6HC30"/>
<feature type="site" description="Interaction with DNA" evidence="8">
    <location>
        <position position="475"/>
    </location>
</feature>
<dbReference type="Gene3D" id="1.10.290.10">
    <property type="entry name" value="Topoisomerase I, domain 4"/>
    <property type="match status" value="1"/>
</dbReference>
<evidence type="ECO:0000256" key="4">
    <source>
        <dbReference type="ARBA" id="ARBA00022842"/>
    </source>
</evidence>
<dbReference type="CDD" id="cd00186">
    <property type="entry name" value="TOP1Ac"/>
    <property type="match status" value="1"/>
</dbReference>
<dbReference type="PRINTS" id="PR00417">
    <property type="entry name" value="PRTPISMRASEI"/>
</dbReference>
<feature type="compositionally biased region" description="Basic residues" evidence="9">
    <location>
        <begin position="817"/>
        <end position="834"/>
    </location>
</feature>
<feature type="region of interest" description="Disordered" evidence="9">
    <location>
        <begin position="811"/>
        <end position="834"/>
    </location>
</feature>
<dbReference type="InterPro" id="IPR023405">
    <property type="entry name" value="Topo_IA_core_domain"/>
</dbReference>
<evidence type="ECO:0000256" key="6">
    <source>
        <dbReference type="ARBA" id="ARBA00023125"/>
    </source>
</evidence>
<dbReference type="InterPro" id="IPR028612">
    <property type="entry name" value="Topoisom_1_IA"/>
</dbReference>
<dbReference type="GO" id="GO:0046872">
    <property type="term" value="F:metal ion binding"/>
    <property type="evidence" value="ECO:0007669"/>
    <property type="project" value="UniProtKB-KW"/>
</dbReference>
<gene>
    <name evidence="8" type="primary">topA</name>
    <name evidence="12" type="ORF">SAMN04488010_0190</name>
</gene>
<evidence type="ECO:0000313" key="12">
    <source>
        <dbReference type="EMBL" id="SFR52065.1"/>
    </source>
</evidence>
<dbReference type="PROSITE" id="PS52039">
    <property type="entry name" value="TOPO_IA_2"/>
    <property type="match status" value="1"/>
</dbReference>
<dbReference type="EMBL" id="FOYX01000001">
    <property type="protein sequence ID" value="SFR52065.1"/>
    <property type="molecule type" value="Genomic_DNA"/>
</dbReference>
<dbReference type="InterPro" id="IPR013824">
    <property type="entry name" value="Topo_IA_cen_sub1"/>
</dbReference>
<dbReference type="InterPro" id="IPR013826">
    <property type="entry name" value="Topo_IA_cen_sub3"/>
</dbReference>
<evidence type="ECO:0000259" key="11">
    <source>
        <dbReference type="PROSITE" id="PS52039"/>
    </source>
</evidence>
<dbReference type="Gene3D" id="3.40.50.140">
    <property type="match status" value="1"/>
</dbReference>
<comment type="catalytic activity">
    <reaction evidence="1 8">
        <text>ATP-independent breakage of single-stranded DNA, followed by passage and rejoining.</text>
        <dbReference type="EC" id="5.6.2.1"/>
    </reaction>
</comment>
<feature type="site" description="Interaction with DNA" evidence="8">
    <location>
        <position position="148"/>
    </location>
</feature>
<dbReference type="InterPro" id="IPR023406">
    <property type="entry name" value="Topo_IA_AS"/>
</dbReference>
<dbReference type="RefSeq" id="WP_027066041.1">
    <property type="nucleotide sequence ID" value="NZ_CAXBNS010000007.1"/>
</dbReference>
<dbReference type="InterPro" id="IPR034149">
    <property type="entry name" value="TOPRIM_TopoI"/>
</dbReference>
<comment type="subunit">
    <text evidence="8">Monomer.</text>
</comment>
<feature type="region of interest" description="Interaction with DNA" evidence="8">
    <location>
        <begin position="163"/>
        <end position="168"/>
    </location>
</feature>
<dbReference type="SMART" id="SM00436">
    <property type="entry name" value="TOP1Bc"/>
    <property type="match status" value="1"/>
</dbReference>
<feature type="site" description="Interaction with DNA" evidence="8">
    <location>
        <position position="33"/>
    </location>
</feature>
<dbReference type="InterPro" id="IPR006171">
    <property type="entry name" value="TOPRIM_dom"/>
</dbReference>
<evidence type="ECO:0000256" key="9">
    <source>
        <dbReference type="SAM" id="MobiDB-lite"/>
    </source>
</evidence>
<dbReference type="InterPro" id="IPR013825">
    <property type="entry name" value="Topo_IA_cen_sub2"/>
</dbReference>
<dbReference type="STRING" id="440514.SAMN04488010_0190"/>
<feature type="domain" description="Toprim" evidence="10">
    <location>
        <begin position="3"/>
        <end position="113"/>
    </location>
</feature>
<evidence type="ECO:0000256" key="3">
    <source>
        <dbReference type="ARBA" id="ARBA00022723"/>
    </source>
</evidence>
<dbReference type="InterPro" id="IPR000380">
    <property type="entry name" value="Topo_IA"/>
</dbReference>
<dbReference type="Gene3D" id="2.70.20.10">
    <property type="entry name" value="Topoisomerase I, domain 3"/>
    <property type="match status" value="1"/>
</dbReference>
<dbReference type="NCBIfam" id="TIGR01051">
    <property type="entry name" value="topA_bact"/>
    <property type="match status" value="1"/>
</dbReference>
<keyword evidence="13" id="KW-1185">Reference proteome</keyword>
<dbReference type="Pfam" id="PF13368">
    <property type="entry name" value="Toprim_C_rpt"/>
    <property type="match status" value="2"/>
</dbReference>
<evidence type="ECO:0000259" key="10">
    <source>
        <dbReference type="PROSITE" id="PS50880"/>
    </source>
</evidence>
<feature type="active site" description="O-(5'-phospho-DNA)-tyrosine intermediate" evidence="8">
    <location>
        <position position="284"/>
    </location>
</feature>
<keyword evidence="3" id="KW-0479">Metal-binding</keyword>
<keyword evidence="6 8" id="KW-0238">DNA-binding</keyword>
<dbReference type="Pfam" id="PF01751">
    <property type="entry name" value="Toprim"/>
    <property type="match status" value="1"/>
</dbReference>
<evidence type="ECO:0000256" key="2">
    <source>
        <dbReference type="ARBA" id="ARBA00009446"/>
    </source>
</evidence>
<keyword evidence="4" id="KW-0460">Magnesium</keyword>
<dbReference type="InterPro" id="IPR003602">
    <property type="entry name" value="Topo_IA_DNA-bd_dom"/>
</dbReference>
<sequence length="834" mass="94143">MAKNLVIVESPAKAKTIEKFLGKDFKVESSFGHIADLPSKELGVDVDNDFTPKYIVDKDKKALVKKLKSLADKAETIWLASDEDREGEAISWHLAEELGLDKKKTKRIVFNSVTKAAIQKAIENPREINYNLVNAQQARRVLDRLVGYQLSPVLWKKIKPGLSAGRVQSVAVRLIVERERAIEAFEPQASFKIAAEFQTEAGSVFSAKLNKTFATEKEAKAFLEKNISADFSVSKLDKKPAKKSPSAPFTTSTLQQEASRKLYFSVGRTMQVAQRLYEAGLITYMRTDSVNLSNEALTSAKEAIIKNYGKEYSETRNFTGKSKGAQEAHEAIRPTDMGNQSPSLERDQSKLYDLIWKRTVASQMSDAQLERTNVRIKASKHSEEFTANGEVIKFDGFLKVYMEGVDDEDVAEEQEGMLPAMKDGERLLNNFISATERFTRPPYRFTEASLVKKLEELGIGRPSTYAPTISTILNRGYVEKGTIEGKERKYQQLILESNKIQEKNLTENVGSDKGKMVPTDIGMIVTDFLVTNFANILDYNFTAQVEEDFDEIASGDEDWKKMMKNFYKDFHPNVVDVEENADRASGERILGKDPKSGKQVSVRLGRFGPMVQIGTVDDEEKPTFASLLPEQSLNTISYEEAMDLFKLPRKLGVYEGEEVLANVGRFGPYVKFGEKFISMDKGESAFEIEMDRAIELIIAKQKADAPVAMYEDMEVTKGTGRFGPFIKWNGMFINVNKKYDFDNLSNDDIIELIEVKKQKEIDKVIHNWEEEGIRIEKARWGRHNVIKGKIKVELAKTVDVVNMSLEEAQKLIEAKTPKKKTPKKKAKAKPKSKK</sequence>
<keyword evidence="7 8" id="KW-0413">Isomerase</keyword>
<dbReference type="Pfam" id="PF01131">
    <property type="entry name" value="Topoisom_bac"/>
    <property type="match status" value="1"/>
</dbReference>
<evidence type="ECO:0000256" key="8">
    <source>
        <dbReference type="HAMAP-Rule" id="MF_00952"/>
    </source>
</evidence>
<dbReference type="PANTHER" id="PTHR42785:SF1">
    <property type="entry name" value="DNA TOPOISOMERASE"/>
    <property type="match status" value="1"/>
</dbReference>
<reference evidence="13" key="1">
    <citation type="submission" date="2016-10" db="EMBL/GenBank/DDBJ databases">
        <authorList>
            <person name="Varghese N."/>
            <person name="Submissions S."/>
        </authorList>
    </citation>
    <scope>NUCLEOTIDE SEQUENCE [LARGE SCALE GENOMIC DNA]</scope>
    <source>
        <strain evidence="13">DSM 19891</strain>
    </source>
</reference>
<dbReference type="PANTHER" id="PTHR42785">
    <property type="entry name" value="DNA TOPOISOMERASE, TYPE IA, CORE"/>
    <property type="match status" value="1"/>
</dbReference>
<evidence type="ECO:0000313" key="13">
    <source>
        <dbReference type="Proteomes" id="UP000199462"/>
    </source>
</evidence>
<dbReference type="CDD" id="cd03363">
    <property type="entry name" value="TOPRIM_TopoIA_TopoI"/>
    <property type="match status" value="1"/>
</dbReference>
<comment type="function">
    <text evidence="8">Releases the supercoiling and torsional tension of DNA, which is introduced during the DNA replication and transcription, by transiently cleaving and rejoining one strand of the DNA duplex. Introduces a single-strand break via transesterification at a target site in duplex DNA. The scissile phosphodiester is attacked by the catalytic tyrosine of the enzyme, resulting in the formation of a DNA-(5'-phosphotyrosyl)-enzyme intermediate and the expulsion of a 3'-OH DNA strand. The free DNA strand then undergoes passage around the unbroken strand, thus removing DNA supercoils. Finally, in the religation step, the DNA 3'-OH attacks the covalent intermediate to expel the active-site tyrosine and restore the DNA phosphodiester backbone.</text>
</comment>
<dbReference type="Gene3D" id="1.10.460.10">
    <property type="entry name" value="Topoisomerase I, domain 2"/>
    <property type="match status" value="1"/>
</dbReference>
<feature type="domain" description="Topo IA-type catalytic" evidence="11">
    <location>
        <begin position="129"/>
        <end position="575"/>
    </location>
</feature>
<dbReference type="InterPro" id="IPR013497">
    <property type="entry name" value="Topo_IA_cen"/>
</dbReference>
<dbReference type="InterPro" id="IPR025589">
    <property type="entry name" value="Toprim_C_rpt"/>
</dbReference>
<accession>A0A1I6HC30</accession>
<keyword evidence="5 8" id="KW-0799">Topoisomerase</keyword>
<dbReference type="GO" id="GO:0006265">
    <property type="term" value="P:DNA topological change"/>
    <property type="evidence" value="ECO:0007669"/>
    <property type="project" value="UniProtKB-UniRule"/>
</dbReference>
<dbReference type="PROSITE" id="PS00396">
    <property type="entry name" value="TOPO_IA_1"/>
    <property type="match status" value="1"/>
</dbReference>
<dbReference type="InterPro" id="IPR003601">
    <property type="entry name" value="Topo_IA_2"/>
</dbReference>
<protein>
    <recommendedName>
        <fullName evidence="8">DNA topoisomerase 1</fullName>
        <ecNumber evidence="8">5.6.2.1</ecNumber>
    </recommendedName>
    <alternativeName>
        <fullName evidence="8">DNA topoisomerase I</fullName>
    </alternativeName>
</protein>
<dbReference type="PROSITE" id="PS50880">
    <property type="entry name" value="TOPRIM"/>
    <property type="match status" value="1"/>
</dbReference>
<feature type="site" description="Interaction with DNA" evidence="8">
    <location>
        <position position="139"/>
    </location>
</feature>
<dbReference type="SMART" id="SM00493">
    <property type="entry name" value="TOPRIM"/>
    <property type="match status" value="1"/>
</dbReference>
<dbReference type="GO" id="GO:0003677">
    <property type="term" value="F:DNA binding"/>
    <property type="evidence" value="ECO:0007669"/>
    <property type="project" value="UniProtKB-KW"/>
</dbReference>
<feature type="site" description="Interaction with DNA" evidence="8">
    <location>
        <position position="286"/>
    </location>
</feature>
<dbReference type="InterPro" id="IPR005733">
    <property type="entry name" value="TopoI_bac-type"/>
</dbReference>
<dbReference type="GO" id="GO:0003917">
    <property type="term" value="F:DNA topoisomerase type I (single strand cut, ATP-independent) activity"/>
    <property type="evidence" value="ECO:0007669"/>
    <property type="project" value="UniProtKB-UniRule"/>
</dbReference>
<dbReference type="SMART" id="SM00437">
    <property type="entry name" value="TOP1Ac"/>
    <property type="match status" value="1"/>
</dbReference>
<dbReference type="SUPFAM" id="SSF56712">
    <property type="entry name" value="Prokaryotic type I DNA topoisomerase"/>
    <property type="match status" value="1"/>
</dbReference>
<feature type="site" description="Interaction with DNA" evidence="8">
    <location>
        <position position="155"/>
    </location>
</feature>
<evidence type="ECO:0000256" key="5">
    <source>
        <dbReference type="ARBA" id="ARBA00023029"/>
    </source>
</evidence>
<evidence type="ECO:0000256" key="1">
    <source>
        <dbReference type="ARBA" id="ARBA00000213"/>
    </source>
</evidence>
<dbReference type="Proteomes" id="UP000199462">
    <property type="component" value="Unassembled WGS sequence"/>
</dbReference>
<organism evidence="12 13">
    <name type="scientific">Maribacter stanieri</name>
    <dbReference type="NCBI Taxonomy" id="440514"/>
    <lineage>
        <taxon>Bacteria</taxon>
        <taxon>Pseudomonadati</taxon>
        <taxon>Bacteroidota</taxon>
        <taxon>Flavobacteriia</taxon>
        <taxon>Flavobacteriales</taxon>
        <taxon>Flavobacteriaceae</taxon>
        <taxon>Maribacter</taxon>
    </lineage>
</organism>
<feature type="site" description="Interaction with DNA" evidence="8">
    <location>
        <position position="140"/>
    </location>
</feature>
<comment type="similarity">
    <text evidence="2 8">Belongs to the type IA topoisomerase family.</text>
</comment>
<dbReference type="HAMAP" id="MF_00952">
    <property type="entry name" value="Topoisom_1_prok"/>
    <property type="match status" value="1"/>
</dbReference>
<evidence type="ECO:0000256" key="7">
    <source>
        <dbReference type="ARBA" id="ARBA00023235"/>
    </source>
</evidence>
<proteinExistence type="inferred from homology"/>
<name>A0A1I6HC30_9FLAO</name>
<feature type="site" description="Interaction with DNA" evidence="8">
    <location>
        <position position="143"/>
    </location>
</feature>
<dbReference type="EC" id="5.6.2.1" evidence="8"/>